<dbReference type="Proteomes" id="UP001150266">
    <property type="component" value="Unassembled WGS sequence"/>
</dbReference>
<dbReference type="EMBL" id="JAOTPV010000003">
    <property type="protein sequence ID" value="KAJ4485205.1"/>
    <property type="molecule type" value="Genomic_DNA"/>
</dbReference>
<evidence type="ECO:0000256" key="1">
    <source>
        <dbReference type="ARBA" id="ARBA00022450"/>
    </source>
</evidence>
<evidence type="ECO:0000313" key="4">
    <source>
        <dbReference type="EMBL" id="KAJ4485205.1"/>
    </source>
</evidence>
<organism evidence="4 5">
    <name type="scientific">Lentinula aciculospora</name>
    <dbReference type="NCBI Taxonomy" id="153920"/>
    <lineage>
        <taxon>Eukaryota</taxon>
        <taxon>Fungi</taxon>
        <taxon>Dikarya</taxon>
        <taxon>Basidiomycota</taxon>
        <taxon>Agaricomycotina</taxon>
        <taxon>Agaricomycetes</taxon>
        <taxon>Agaricomycetidae</taxon>
        <taxon>Agaricales</taxon>
        <taxon>Marasmiineae</taxon>
        <taxon>Omphalotaceae</taxon>
        <taxon>Lentinula</taxon>
    </lineage>
</organism>
<dbReference type="AlphaFoldDB" id="A0A9W9DT66"/>
<reference evidence="4" key="1">
    <citation type="submission" date="2022-08" db="EMBL/GenBank/DDBJ databases">
        <title>A Global Phylogenomic Analysis of the Shiitake Genus Lentinula.</title>
        <authorList>
            <consortium name="DOE Joint Genome Institute"/>
            <person name="Sierra-Patev S."/>
            <person name="Min B."/>
            <person name="Naranjo-Ortiz M."/>
            <person name="Looney B."/>
            <person name="Konkel Z."/>
            <person name="Slot J.C."/>
            <person name="Sakamoto Y."/>
            <person name="Steenwyk J.L."/>
            <person name="Rokas A."/>
            <person name="Carro J."/>
            <person name="Camarero S."/>
            <person name="Ferreira P."/>
            <person name="Molpeceres G."/>
            <person name="Ruiz-Duenas F.J."/>
            <person name="Serrano A."/>
            <person name="Henrissat B."/>
            <person name="Drula E."/>
            <person name="Hughes K.W."/>
            <person name="Mata J.L."/>
            <person name="Ishikawa N.K."/>
            <person name="Vargas-Isla R."/>
            <person name="Ushijima S."/>
            <person name="Smith C.A."/>
            <person name="Ahrendt S."/>
            <person name="Andreopoulos W."/>
            <person name="He G."/>
            <person name="Labutti K."/>
            <person name="Lipzen A."/>
            <person name="Ng V."/>
            <person name="Riley R."/>
            <person name="Sandor L."/>
            <person name="Barry K."/>
            <person name="Martinez A.T."/>
            <person name="Xiao Y."/>
            <person name="Gibbons J.G."/>
            <person name="Terashima K."/>
            <person name="Grigoriev I.V."/>
            <person name="Hibbett D.S."/>
        </authorList>
    </citation>
    <scope>NUCLEOTIDE SEQUENCE</scope>
    <source>
        <strain evidence="4">JLM2183</strain>
    </source>
</reference>
<name>A0A9W9DT66_9AGAR</name>
<dbReference type="SUPFAM" id="SSF51735">
    <property type="entry name" value="NAD(P)-binding Rossmann-fold domains"/>
    <property type="match status" value="1"/>
</dbReference>
<dbReference type="OrthoDB" id="429813at2759"/>
<dbReference type="PANTHER" id="PTHR44845">
    <property type="entry name" value="CARRIER DOMAIN-CONTAINING PROTEIN"/>
    <property type="match status" value="1"/>
</dbReference>
<dbReference type="InterPro" id="IPR013120">
    <property type="entry name" value="FAR_NAD-bd"/>
</dbReference>
<dbReference type="Pfam" id="PF07993">
    <property type="entry name" value="NAD_binding_4"/>
    <property type="match status" value="1"/>
</dbReference>
<comment type="caution">
    <text evidence="4">The sequence shown here is derived from an EMBL/GenBank/DDBJ whole genome shotgun (WGS) entry which is preliminary data.</text>
</comment>
<dbReference type="InterPro" id="IPR036291">
    <property type="entry name" value="NAD(P)-bd_dom_sf"/>
</dbReference>
<dbReference type="PANTHER" id="PTHR44845:SF1">
    <property type="entry name" value="L-2-AMINOADIPATE REDUCTASE"/>
    <property type="match status" value="1"/>
</dbReference>
<accession>A0A9W9DT66</accession>
<gene>
    <name evidence="4" type="ORF">J3R30DRAFT_1324442</name>
</gene>
<evidence type="ECO:0000256" key="2">
    <source>
        <dbReference type="ARBA" id="ARBA00022553"/>
    </source>
</evidence>
<sequence length="193" mass="21738">MLYRLQSQFESRKLDLSLLFSQKLVFLEGDISLPNSGLSKTVINELQQELTAIIHNAWKSNFSLPLATFEFHIKGTRTLIDLACSSKHRSDLRFVFISSITITQNWDESQGPYLEKLVMDAFTAAGGGYGECRYVTERILAKSGLEAMYLRVGQICGGEPSGVWKSSEWIPMIVKRCLSLGAFFIPTSTYEIH</sequence>
<keyword evidence="2" id="KW-0597">Phosphoprotein</keyword>
<dbReference type="Gene3D" id="3.40.50.720">
    <property type="entry name" value="NAD(P)-binding Rossmann-like Domain"/>
    <property type="match status" value="1"/>
</dbReference>
<evidence type="ECO:0000259" key="3">
    <source>
        <dbReference type="Pfam" id="PF07993"/>
    </source>
</evidence>
<feature type="domain" description="Thioester reductase (TE)" evidence="3">
    <location>
        <begin position="4"/>
        <end position="183"/>
    </location>
</feature>
<evidence type="ECO:0000313" key="5">
    <source>
        <dbReference type="Proteomes" id="UP001150266"/>
    </source>
</evidence>
<keyword evidence="1" id="KW-0596">Phosphopantetheine</keyword>
<keyword evidence="5" id="KW-1185">Reference proteome</keyword>
<proteinExistence type="predicted"/>
<protein>
    <submittedName>
        <fullName evidence="4">Male sterility protein-domain-containing protein</fullName>
    </submittedName>
</protein>